<evidence type="ECO:0000313" key="4">
    <source>
        <dbReference type="EMBL" id="MDQ0391339.1"/>
    </source>
</evidence>
<keyword evidence="1 2" id="KW-0732">Signal</keyword>
<evidence type="ECO:0000256" key="1">
    <source>
        <dbReference type="ARBA" id="ARBA00022729"/>
    </source>
</evidence>
<proteinExistence type="predicted"/>
<dbReference type="Gene3D" id="3.40.190.10">
    <property type="entry name" value="Periplasmic binding protein-like II"/>
    <property type="match status" value="2"/>
</dbReference>
<accession>A0ABU0F9P8</accession>
<feature type="signal peptide" evidence="2">
    <location>
        <begin position="1"/>
        <end position="27"/>
    </location>
</feature>
<dbReference type="RefSeq" id="WP_307423494.1">
    <property type="nucleotide sequence ID" value="NZ_JAUSVK010000001.1"/>
</dbReference>
<keyword evidence="5" id="KW-1185">Reference proteome</keyword>
<dbReference type="SMART" id="SM00062">
    <property type="entry name" value="PBPb"/>
    <property type="match status" value="1"/>
</dbReference>
<dbReference type="EMBL" id="JAUSVK010000001">
    <property type="protein sequence ID" value="MDQ0391339.1"/>
    <property type="molecule type" value="Genomic_DNA"/>
</dbReference>
<reference evidence="4 5" key="1">
    <citation type="submission" date="2023-07" db="EMBL/GenBank/DDBJ databases">
        <title>Genomic Encyclopedia of Type Strains, Phase IV (KMG-IV): sequencing the most valuable type-strain genomes for metagenomic binning, comparative biology and taxonomic classification.</title>
        <authorList>
            <person name="Goeker M."/>
        </authorList>
    </citation>
    <scope>NUCLEOTIDE SEQUENCE [LARGE SCALE GENOMIC DNA]</scope>
    <source>
        <strain evidence="4 5">DSM 5896</strain>
    </source>
</reference>
<sequence length="289" mass="30408">MFNNKSLRAWAVAASLTVGFGVSTAMAADLKCEPGKLASKYPGLVGKTIRIGQDGESPPYSFRDPKDFSQMAGLDADLARATFKCIGTPVEFVTGAWSGLLPAIIAGQIDVMWDTLLYTPARAKQIDFVAEMSSASGVLVPAGNPKQLKTLVDACGLTGTAGLGTVEEAQLRRMSADCEKAGKASVGIVPTADIPAGARLVQNGRADFLIDDLALIDSMVGSNPAAYARAFSMKTHDIKAVGLTKGNKDLAKAIYDALSILEADGTAKEIFQKYNTDYGLVVPPKILTE</sequence>
<dbReference type="PANTHER" id="PTHR35936:SF17">
    <property type="entry name" value="ARGININE-BINDING EXTRACELLULAR PROTEIN ARTP"/>
    <property type="match status" value="1"/>
</dbReference>
<evidence type="ECO:0000313" key="5">
    <source>
        <dbReference type="Proteomes" id="UP001237448"/>
    </source>
</evidence>
<feature type="chain" id="PRO_5045723954" evidence="2">
    <location>
        <begin position="28"/>
        <end position="289"/>
    </location>
</feature>
<dbReference type="SUPFAM" id="SSF53850">
    <property type="entry name" value="Periplasmic binding protein-like II"/>
    <property type="match status" value="1"/>
</dbReference>
<name>A0ABU0F9P8_9HYPH</name>
<organism evidence="4 5">
    <name type="scientific">Labrys monachus</name>
    <dbReference type="NCBI Taxonomy" id="217067"/>
    <lineage>
        <taxon>Bacteria</taxon>
        <taxon>Pseudomonadati</taxon>
        <taxon>Pseudomonadota</taxon>
        <taxon>Alphaproteobacteria</taxon>
        <taxon>Hyphomicrobiales</taxon>
        <taxon>Xanthobacteraceae</taxon>
        <taxon>Labrys</taxon>
    </lineage>
</organism>
<dbReference type="InterPro" id="IPR001638">
    <property type="entry name" value="Solute-binding_3/MltF_N"/>
</dbReference>
<evidence type="ECO:0000256" key="2">
    <source>
        <dbReference type="SAM" id="SignalP"/>
    </source>
</evidence>
<dbReference type="PANTHER" id="PTHR35936">
    <property type="entry name" value="MEMBRANE-BOUND LYTIC MUREIN TRANSGLYCOSYLASE F"/>
    <property type="match status" value="1"/>
</dbReference>
<gene>
    <name evidence="4" type="ORF">J3R73_001131</name>
</gene>
<dbReference type="Pfam" id="PF00497">
    <property type="entry name" value="SBP_bac_3"/>
    <property type="match status" value="1"/>
</dbReference>
<comment type="caution">
    <text evidence="4">The sequence shown here is derived from an EMBL/GenBank/DDBJ whole genome shotgun (WGS) entry which is preliminary data.</text>
</comment>
<dbReference type="Proteomes" id="UP001237448">
    <property type="component" value="Unassembled WGS sequence"/>
</dbReference>
<evidence type="ECO:0000259" key="3">
    <source>
        <dbReference type="SMART" id="SM00062"/>
    </source>
</evidence>
<feature type="domain" description="Solute-binding protein family 3/N-terminal" evidence="3">
    <location>
        <begin position="48"/>
        <end position="278"/>
    </location>
</feature>
<protein>
    <submittedName>
        <fullName evidence="4">Polar amino acid transport system substrate-binding protein</fullName>
    </submittedName>
</protein>